<dbReference type="InterPro" id="IPR002641">
    <property type="entry name" value="PNPLA_dom"/>
</dbReference>
<feature type="short sequence motif" description="DGA/G" evidence="4">
    <location>
        <begin position="223"/>
        <end position="225"/>
    </location>
</feature>
<feature type="active site" description="Nucleophile" evidence="4">
    <location>
        <position position="42"/>
    </location>
</feature>
<dbReference type="CDD" id="cd07209">
    <property type="entry name" value="Pat_hypo_Ecoli_Z1214_like"/>
    <property type="match status" value="1"/>
</dbReference>
<evidence type="ECO:0000259" key="5">
    <source>
        <dbReference type="PROSITE" id="PS51635"/>
    </source>
</evidence>
<feature type="short sequence motif" description="GXGXXG" evidence="4">
    <location>
        <begin position="13"/>
        <end position="18"/>
    </location>
</feature>
<dbReference type="EMBL" id="DABBJX010000049">
    <property type="protein sequence ID" value="HAH4526885.1"/>
    <property type="molecule type" value="Genomic_DNA"/>
</dbReference>
<accession>A0A061K459</accession>
<evidence type="ECO:0000256" key="2">
    <source>
        <dbReference type="ARBA" id="ARBA00022963"/>
    </source>
</evidence>
<name>A0A061K459_ECOLX</name>
<keyword evidence="2 4" id="KW-0442">Lipid degradation</keyword>
<evidence type="ECO:0000313" key="6">
    <source>
        <dbReference type="EMBL" id="EMJ5256952.1"/>
    </source>
</evidence>
<keyword evidence="3 4" id="KW-0443">Lipid metabolism</keyword>
<dbReference type="PANTHER" id="PTHR14226:SF57">
    <property type="entry name" value="BLR7027 PROTEIN"/>
    <property type="match status" value="1"/>
</dbReference>
<dbReference type="Proteomes" id="UP001285616">
    <property type="component" value="Unassembled WGS sequence"/>
</dbReference>
<dbReference type="Proteomes" id="UP001180189">
    <property type="component" value="Chromosome"/>
</dbReference>
<feature type="short sequence motif" description="GXSXG" evidence="4">
    <location>
        <begin position="40"/>
        <end position="44"/>
    </location>
</feature>
<evidence type="ECO:0000313" key="8">
    <source>
        <dbReference type="EMBL" id="WLM94052.1"/>
    </source>
</evidence>
<dbReference type="InterPro" id="IPR016035">
    <property type="entry name" value="Acyl_Trfase/lysoPLipase"/>
</dbReference>
<sequence length="356" mass="38359">MSTEMKTGLVLSGGGAVGAYQAGVVKALAECGTQISMVSGASIGAFNGAIIAASPDLSEAAVRLEALWDHLGNNQVLSVNRLVYFSLLKKLFQAMNLCQIPGRAGALLTTLLRHISILNGFDNLMAQPLLSDEPLTALLDHYLDTDALADGLPLYVSLYPTEGGMQDIIDCIRAELGAGTTKNAVFQHIQSLPRGQQKEALLASAALPLLFRPREVQGTMFGDGGMGGWRNMQGNTPVTPLVDAGCNMVIVTHLSDGSLWDRQAFPVTTILEIRPRKRLKYAGDGDNSGGLLSFTLAHTDAWRQQGYEDTMLTMEHIRKPLAARQVLSRSETVLQKSLEITEEADLALRNAMARIK</sequence>
<dbReference type="SUPFAM" id="SSF52151">
    <property type="entry name" value="FabD/lysophospholipase-like"/>
    <property type="match status" value="1"/>
</dbReference>
<organism evidence="7">
    <name type="scientific">Escherichia coli</name>
    <dbReference type="NCBI Taxonomy" id="562"/>
    <lineage>
        <taxon>Bacteria</taxon>
        <taxon>Pseudomonadati</taxon>
        <taxon>Pseudomonadota</taxon>
        <taxon>Gammaproteobacteria</taxon>
        <taxon>Enterobacterales</taxon>
        <taxon>Enterobacteriaceae</taxon>
        <taxon>Escherichia</taxon>
    </lineage>
</organism>
<proteinExistence type="predicted"/>
<dbReference type="Pfam" id="PF01734">
    <property type="entry name" value="Patatin"/>
    <property type="match status" value="1"/>
</dbReference>
<dbReference type="GO" id="GO:0016042">
    <property type="term" value="P:lipid catabolic process"/>
    <property type="evidence" value="ECO:0007669"/>
    <property type="project" value="UniProtKB-UniRule"/>
</dbReference>
<dbReference type="AlphaFoldDB" id="A0A061K459"/>
<feature type="domain" description="PNPLA" evidence="5">
    <location>
        <begin position="9"/>
        <end position="242"/>
    </location>
</feature>
<evidence type="ECO:0000256" key="1">
    <source>
        <dbReference type="ARBA" id="ARBA00022801"/>
    </source>
</evidence>
<protein>
    <submittedName>
        <fullName evidence="7">Patatin-like phospholipase family protein</fullName>
    </submittedName>
</protein>
<keyword evidence="1 4" id="KW-0378">Hydrolase</keyword>
<gene>
    <name evidence="7" type="ORF">GRC73_23295</name>
    <name evidence="8" type="ORF">OGM49_15125</name>
    <name evidence="6" type="ORF">R8O40_005323</name>
</gene>
<evidence type="ECO:0000313" key="7">
    <source>
        <dbReference type="EMBL" id="HAH4526885.1"/>
    </source>
</evidence>
<reference evidence="7" key="1">
    <citation type="journal article" date="2018" name="Genome Biol.">
        <title>SKESA: strategic k-mer extension for scrupulous assemblies.</title>
        <authorList>
            <person name="Souvorov A."/>
            <person name="Agarwala R."/>
            <person name="Lipman D.J."/>
        </authorList>
    </citation>
    <scope>NUCLEOTIDE SEQUENCE [LARGE SCALE GENOMIC DNA]</scope>
    <source>
        <strain evidence="7">EC00763</strain>
    </source>
</reference>
<reference evidence="6" key="4">
    <citation type="submission" date="2024-02" db="EMBL/GenBank/DDBJ databases">
        <authorList>
            <consortium name="Clinical and Environmental Microbiology Branch: Whole genome sequencing antimicrobial resistance pathogens in the healthcare setting"/>
        </authorList>
    </citation>
    <scope>NUCLEOTIDE SEQUENCE</scope>
    <source>
        <strain evidence="6">1924188</strain>
    </source>
</reference>
<dbReference type="PANTHER" id="PTHR14226">
    <property type="entry name" value="NEUROPATHY TARGET ESTERASE/SWISS CHEESE D.MELANOGASTER"/>
    <property type="match status" value="1"/>
</dbReference>
<dbReference type="GO" id="GO:0016787">
    <property type="term" value="F:hydrolase activity"/>
    <property type="evidence" value="ECO:0007669"/>
    <property type="project" value="UniProtKB-UniRule"/>
</dbReference>
<dbReference type="RefSeq" id="WP_000102633.1">
    <property type="nucleotide sequence ID" value="NZ_AP021998.1"/>
</dbReference>
<reference evidence="8" key="3">
    <citation type="journal article" date="2023" name="Microorganisms">
        <title>Comparative Genomic Analysis of ST131 Subclade C2 of ESBL-Producing E. coli Isolates from Patients with Recurrent and Sporadic Urinary Tract Infections.</title>
        <authorList>
            <person name="Jaen-Luchoro D."/>
            <person name="Kahnamouei A."/>
            <person name="Yazdanshenas S."/>
            <person name="Lindblom A."/>
            <person name="Samuelsson E."/>
            <person name="Ahren C."/>
            <person name="Karami N."/>
        </authorList>
    </citation>
    <scope>NUCLEOTIDE SEQUENCE</scope>
    <source>
        <strain evidence="8">S7</strain>
    </source>
</reference>
<evidence type="ECO:0000256" key="4">
    <source>
        <dbReference type="PROSITE-ProRule" id="PRU01161"/>
    </source>
</evidence>
<evidence type="ECO:0000256" key="3">
    <source>
        <dbReference type="ARBA" id="ARBA00023098"/>
    </source>
</evidence>
<reference evidence="7" key="2">
    <citation type="submission" date="2019-12" db="EMBL/GenBank/DDBJ databases">
        <authorList>
            <consortium name="NCBI Pathogen Detection Project"/>
        </authorList>
    </citation>
    <scope>NUCLEOTIDE SEQUENCE</scope>
    <source>
        <strain evidence="7">EC00763</strain>
    </source>
</reference>
<dbReference type="InterPro" id="IPR050301">
    <property type="entry name" value="NTE"/>
</dbReference>
<dbReference type="Gene3D" id="3.40.1090.10">
    <property type="entry name" value="Cytosolic phospholipase A2 catalytic domain"/>
    <property type="match status" value="2"/>
</dbReference>
<dbReference type="PROSITE" id="PS51635">
    <property type="entry name" value="PNPLA"/>
    <property type="match status" value="1"/>
</dbReference>
<feature type="active site" description="Proton acceptor" evidence="4">
    <location>
        <position position="223"/>
    </location>
</feature>
<dbReference type="EMBL" id="CP107128">
    <property type="protein sequence ID" value="WLM94052.1"/>
    <property type="molecule type" value="Genomic_DNA"/>
</dbReference>
<dbReference type="EMBL" id="ABONVU020000041">
    <property type="protein sequence ID" value="EMJ5256952.1"/>
    <property type="molecule type" value="Genomic_DNA"/>
</dbReference>